<dbReference type="RefSeq" id="WP_386822852.1">
    <property type="nucleotide sequence ID" value="NZ_JBHTIF010000001.1"/>
</dbReference>
<reference evidence="3" key="1">
    <citation type="journal article" date="2019" name="Int. J. Syst. Evol. Microbiol.">
        <title>The Global Catalogue of Microorganisms (GCM) 10K type strain sequencing project: providing services to taxonomists for standard genome sequencing and annotation.</title>
        <authorList>
            <consortium name="The Broad Institute Genomics Platform"/>
            <consortium name="The Broad Institute Genome Sequencing Center for Infectious Disease"/>
            <person name="Wu L."/>
            <person name="Ma J."/>
        </authorList>
    </citation>
    <scope>NUCLEOTIDE SEQUENCE [LARGE SCALE GENOMIC DNA]</scope>
    <source>
        <strain evidence="3">CCUG 55585</strain>
    </source>
</reference>
<dbReference type="Pfam" id="PF11008">
    <property type="entry name" value="DUF2846"/>
    <property type="match status" value="1"/>
</dbReference>
<name>A0ABW2YEE3_9GAMM</name>
<dbReference type="InterPro" id="IPR022548">
    <property type="entry name" value="DUF2846"/>
</dbReference>
<dbReference type="Pfam" id="PF14366">
    <property type="entry name" value="DUF4410"/>
    <property type="match status" value="1"/>
</dbReference>
<feature type="domain" description="DUF2846" evidence="1">
    <location>
        <begin position="40"/>
        <end position="111"/>
    </location>
</feature>
<dbReference type="EMBL" id="JBHTIF010000001">
    <property type="protein sequence ID" value="MFD0725243.1"/>
    <property type="molecule type" value="Genomic_DNA"/>
</dbReference>
<evidence type="ECO:0000313" key="2">
    <source>
        <dbReference type="EMBL" id="MFD0725243.1"/>
    </source>
</evidence>
<proteinExistence type="predicted"/>
<comment type="caution">
    <text evidence="2">The sequence shown here is derived from an EMBL/GenBank/DDBJ whole genome shotgun (WGS) entry which is preliminary data.</text>
</comment>
<dbReference type="Proteomes" id="UP001597110">
    <property type="component" value="Unassembled WGS sequence"/>
</dbReference>
<evidence type="ECO:0000259" key="1">
    <source>
        <dbReference type="Pfam" id="PF11008"/>
    </source>
</evidence>
<keyword evidence="3" id="KW-1185">Reference proteome</keyword>
<gene>
    <name evidence="2" type="ORF">ACFQ0E_06460</name>
</gene>
<organism evidence="2 3">
    <name type="scientific">Lysobacter brunescens</name>
    <dbReference type="NCBI Taxonomy" id="262323"/>
    <lineage>
        <taxon>Bacteria</taxon>
        <taxon>Pseudomonadati</taxon>
        <taxon>Pseudomonadota</taxon>
        <taxon>Gammaproteobacteria</taxon>
        <taxon>Lysobacterales</taxon>
        <taxon>Lysobacteraceae</taxon>
        <taxon>Lysobacter</taxon>
    </lineage>
</organism>
<evidence type="ECO:0000313" key="3">
    <source>
        <dbReference type="Proteomes" id="UP001597110"/>
    </source>
</evidence>
<accession>A0ABW2YEE3</accession>
<dbReference type="InterPro" id="IPR025522">
    <property type="entry name" value="DUF4410"/>
</dbReference>
<sequence length="339" mass="37113">MHAFRLSAVVWILIGWLAIAGMSAGANLTGNKQMAEVQPDKALVYLIREKRFTGGGRTMFVFADQTFLGTLDSDSYTYAYLSPGKHLLWLNWAQLNTTIEVEAGKTYYYAIWMTFDPLDEKSGKAFIDGVSAYATPTPRETAKAAEMASKRYGKAVASAAKRPDDRTRATSLQRRAAHIANWPKTDLSTYSTLCVEPFVMADPKAKDVKQQYLVESAPDRIAQLVLDELGPDVFTDVRRETSCGNAAGTVVMRARITQYKPGNELARLMIAGAGNVQIEMIVELVSAESGQTLAQFEPKGTWAWGGGLGASKSMPDLEKNVAYEVAGYLKVSRGQSLPD</sequence>
<protein>
    <submittedName>
        <fullName evidence="2">DUF4410 domain-containing protein</fullName>
    </submittedName>
</protein>